<comment type="caution">
    <text evidence="2">The sequence shown here is derived from an EMBL/GenBank/DDBJ whole genome shotgun (WGS) entry which is preliminary data.</text>
</comment>
<dbReference type="Gene3D" id="1.10.260.40">
    <property type="entry name" value="lambda repressor-like DNA-binding domains"/>
    <property type="match status" value="1"/>
</dbReference>
<dbReference type="Pfam" id="PF13443">
    <property type="entry name" value="HTH_26"/>
    <property type="match status" value="1"/>
</dbReference>
<accession>A0A934N913</accession>
<dbReference type="SUPFAM" id="SSF47413">
    <property type="entry name" value="lambda repressor-like DNA-binding domains"/>
    <property type="match status" value="1"/>
</dbReference>
<dbReference type="AlphaFoldDB" id="A0A934N913"/>
<gene>
    <name evidence="2" type="ORF">JF922_10670</name>
</gene>
<dbReference type="GO" id="GO:0003677">
    <property type="term" value="F:DNA binding"/>
    <property type="evidence" value="ECO:0007669"/>
    <property type="project" value="InterPro"/>
</dbReference>
<proteinExistence type="predicted"/>
<evidence type="ECO:0000313" key="2">
    <source>
        <dbReference type="EMBL" id="MBJ7598533.1"/>
    </source>
</evidence>
<reference evidence="2" key="1">
    <citation type="submission" date="2020-10" db="EMBL/GenBank/DDBJ databases">
        <title>Ca. Dormibacterota MAGs.</title>
        <authorList>
            <person name="Montgomery K."/>
        </authorList>
    </citation>
    <scope>NUCLEOTIDE SEQUENCE [LARGE SCALE GENOMIC DNA]</scope>
    <source>
        <strain evidence="2">SC8812_S17_10</strain>
    </source>
</reference>
<dbReference type="Proteomes" id="UP000612893">
    <property type="component" value="Unassembled WGS sequence"/>
</dbReference>
<protein>
    <submittedName>
        <fullName evidence="2">Helix-turn-helix transcriptional regulator</fullName>
    </submittedName>
</protein>
<organism evidence="2 3">
    <name type="scientific">Candidatus Nephthysia bennettiae</name>
    <dbReference type="NCBI Taxonomy" id="3127016"/>
    <lineage>
        <taxon>Bacteria</taxon>
        <taxon>Bacillati</taxon>
        <taxon>Candidatus Dormiibacterota</taxon>
        <taxon>Candidatus Dormibacteria</taxon>
        <taxon>Candidatus Dormibacterales</taxon>
        <taxon>Candidatus Dormibacteraceae</taxon>
        <taxon>Candidatus Nephthysia</taxon>
    </lineage>
</organism>
<evidence type="ECO:0000313" key="3">
    <source>
        <dbReference type="Proteomes" id="UP000612893"/>
    </source>
</evidence>
<sequence>MAEHAHIDPGTLSDLLAVRRRPTLGTVMAVCEALGLQLCDAILFR</sequence>
<dbReference type="CDD" id="cd00093">
    <property type="entry name" value="HTH_XRE"/>
    <property type="match status" value="1"/>
</dbReference>
<dbReference type="InterPro" id="IPR010982">
    <property type="entry name" value="Lambda_DNA-bd_dom_sf"/>
</dbReference>
<evidence type="ECO:0000259" key="1">
    <source>
        <dbReference type="Pfam" id="PF13443"/>
    </source>
</evidence>
<keyword evidence="3" id="KW-1185">Reference proteome</keyword>
<dbReference type="InterPro" id="IPR001387">
    <property type="entry name" value="Cro/C1-type_HTH"/>
</dbReference>
<feature type="domain" description="HTH cro/C1-type" evidence="1">
    <location>
        <begin position="1"/>
        <end position="40"/>
    </location>
</feature>
<name>A0A934N913_9BACT</name>
<dbReference type="EMBL" id="JAEKNR010000116">
    <property type="protein sequence ID" value="MBJ7598533.1"/>
    <property type="molecule type" value="Genomic_DNA"/>
</dbReference>